<organism evidence="6 7">
    <name type="scientific">Caenorhabditis auriculariae</name>
    <dbReference type="NCBI Taxonomy" id="2777116"/>
    <lineage>
        <taxon>Eukaryota</taxon>
        <taxon>Metazoa</taxon>
        <taxon>Ecdysozoa</taxon>
        <taxon>Nematoda</taxon>
        <taxon>Chromadorea</taxon>
        <taxon>Rhabditida</taxon>
        <taxon>Rhabditina</taxon>
        <taxon>Rhabditomorpha</taxon>
        <taxon>Rhabditoidea</taxon>
        <taxon>Rhabditidae</taxon>
        <taxon>Peloderinae</taxon>
        <taxon>Caenorhabditis</taxon>
    </lineage>
</organism>
<accession>A0A8S1H2R1</accession>
<evidence type="ECO:0000313" key="6">
    <source>
        <dbReference type="EMBL" id="CAD6189582.1"/>
    </source>
</evidence>
<feature type="domain" description="ShKT" evidence="5">
    <location>
        <begin position="76"/>
        <end position="116"/>
    </location>
</feature>
<dbReference type="Pfam" id="PF01549">
    <property type="entry name" value="ShK"/>
    <property type="match status" value="2"/>
</dbReference>
<protein>
    <recommendedName>
        <fullName evidence="5">ShKT domain-containing protein</fullName>
    </recommendedName>
</protein>
<evidence type="ECO:0000256" key="3">
    <source>
        <dbReference type="PROSITE-ProRule" id="PRU01005"/>
    </source>
</evidence>
<evidence type="ECO:0000256" key="2">
    <source>
        <dbReference type="ARBA" id="ARBA00023157"/>
    </source>
</evidence>
<keyword evidence="7" id="KW-1185">Reference proteome</keyword>
<dbReference type="FunFam" id="1.10.10.1940:FF:000002">
    <property type="entry name" value="PHAryngeal gland Toxin-related"/>
    <property type="match status" value="2"/>
</dbReference>
<dbReference type="SMART" id="SM00254">
    <property type="entry name" value="ShKT"/>
    <property type="match status" value="2"/>
</dbReference>
<dbReference type="Proteomes" id="UP000835052">
    <property type="component" value="Unassembled WGS sequence"/>
</dbReference>
<dbReference type="PROSITE" id="PS51670">
    <property type="entry name" value="SHKT"/>
    <property type="match status" value="2"/>
</dbReference>
<dbReference type="EMBL" id="CAJGYM010000011">
    <property type="protein sequence ID" value="CAD6189582.1"/>
    <property type="molecule type" value="Genomic_DNA"/>
</dbReference>
<dbReference type="OrthoDB" id="5863778at2759"/>
<feature type="domain" description="ShKT" evidence="5">
    <location>
        <begin position="18"/>
        <end position="58"/>
    </location>
</feature>
<evidence type="ECO:0000313" key="7">
    <source>
        <dbReference type="Proteomes" id="UP000835052"/>
    </source>
</evidence>
<proteinExistence type="predicted"/>
<dbReference type="AlphaFoldDB" id="A0A8S1H2R1"/>
<evidence type="ECO:0000256" key="1">
    <source>
        <dbReference type="ARBA" id="ARBA00022729"/>
    </source>
</evidence>
<sequence>MFRFLLASVLVSLAASQCVDQVNPSTGRSECAARASLCNNPTYFALMTQQCPRTCGRCSSVVTSTTRRITTASSTCVDKVNPSTGRSDCTANANLCNNPVYLSLMTQQCPRTCGRCSG</sequence>
<feature type="signal peptide" evidence="4">
    <location>
        <begin position="1"/>
        <end position="16"/>
    </location>
</feature>
<gene>
    <name evidence="6" type="ORF">CAUJ_LOCUS5501</name>
</gene>
<comment type="caution">
    <text evidence="6">The sequence shown here is derived from an EMBL/GenBank/DDBJ whole genome shotgun (WGS) entry which is preliminary data.</text>
</comment>
<name>A0A8S1H2R1_9PELO</name>
<evidence type="ECO:0000256" key="4">
    <source>
        <dbReference type="SAM" id="SignalP"/>
    </source>
</evidence>
<dbReference type="Gene3D" id="1.10.10.1940">
    <property type="match status" value="2"/>
</dbReference>
<dbReference type="PANTHER" id="PTHR46219:SF13">
    <property type="entry name" value="SHKT DOMAIN-CONTAINING PROTEIN"/>
    <property type="match status" value="1"/>
</dbReference>
<dbReference type="InterPro" id="IPR003582">
    <property type="entry name" value="ShKT_dom"/>
</dbReference>
<feature type="chain" id="PRO_5035745464" description="ShKT domain-containing protein" evidence="4">
    <location>
        <begin position="17"/>
        <end position="118"/>
    </location>
</feature>
<comment type="caution">
    <text evidence="3">Lacks conserved residue(s) required for the propagation of feature annotation.</text>
</comment>
<dbReference type="PANTHER" id="PTHR46219">
    <property type="entry name" value="PROTEIN CBG11138"/>
    <property type="match status" value="1"/>
</dbReference>
<keyword evidence="2" id="KW-1015">Disulfide bond</keyword>
<evidence type="ECO:0000259" key="5">
    <source>
        <dbReference type="PROSITE" id="PS51670"/>
    </source>
</evidence>
<reference evidence="6" key="1">
    <citation type="submission" date="2020-10" db="EMBL/GenBank/DDBJ databases">
        <authorList>
            <person name="Kikuchi T."/>
        </authorList>
    </citation>
    <scope>NUCLEOTIDE SEQUENCE</scope>
    <source>
        <strain evidence="6">NKZ352</strain>
    </source>
</reference>
<keyword evidence="1 4" id="KW-0732">Signal</keyword>